<evidence type="ECO:0000259" key="15">
    <source>
        <dbReference type="PROSITE" id="PS50109"/>
    </source>
</evidence>
<dbReference type="Gene3D" id="6.10.340.10">
    <property type="match status" value="1"/>
</dbReference>
<keyword evidence="5" id="KW-0597">Phosphoprotein</keyword>
<dbReference type="InterPro" id="IPR050398">
    <property type="entry name" value="HssS/ArlS-like"/>
</dbReference>
<comment type="catalytic activity">
    <reaction evidence="1">
        <text>ATP + protein L-histidine = ADP + protein N-phospho-L-histidine.</text>
        <dbReference type="EC" id="2.7.13.3"/>
    </reaction>
</comment>
<dbReference type="SUPFAM" id="SSF55874">
    <property type="entry name" value="ATPase domain of HSP90 chaperone/DNA topoisomerase II/histidine kinase"/>
    <property type="match status" value="1"/>
</dbReference>
<dbReference type="SMART" id="SM00388">
    <property type="entry name" value="HisKA"/>
    <property type="match status" value="1"/>
</dbReference>
<feature type="transmembrane region" description="Helical" evidence="14">
    <location>
        <begin position="173"/>
        <end position="193"/>
    </location>
</feature>
<keyword evidence="7 14" id="KW-0812">Transmembrane</keyword>
<evidence type="ECO:0000256" key="9">
    <source>
        <dbReference type="ARBA" id="ARBA00022777"/>
    </source>
</evidence>
<feature type="transmembrane region" description="Helical" evidence="14">
    <location>
        <begin position="20"/>
        <end position="38"/>
    </location>
</feature>
<evidence type="ECO:0000256" key="2">
    <source>
        <dbReference type="ARBA" id="ARBA00004651"/>
    </source>
</evidence>
<evidence type="ECO:0000256" key="10">
    <source>
        <dbReference type="ARBA" id="ARBA00022840"/>
    </source>
</evidence>
<dbReference type="GO" id="GO:0000155">
    <property type="term" value="F:phosphorelay sensor kinase activity"/>
    <property type="evidence" value="ECO:0007669"/>
    <property type="project" value="InterPro"/>
</dbReference>
<dbReference type="SMART" id="SM00304">
    <property type="entry name" value="HAMP"/>
    <property type="match status" value="1"/>
</dbReference>
<feature type="domain" description="HAMP" evidence="16">
    <location>
        <begin position="195"/>
        <end position="250"/>
    </location>
</feature>
<keyword evidence="10" id="KW-0067">ATP-binding</keyword>
<evidence type="ECO:0000256" key="1">
    <source>
        <dbReference type="ARBA" id="ARBA00000085"/>
    </source>
</evidence>
<keyword evidence="11 14" id="KW-1133">Transmembrane helix</keyword>
<dbReference type="Pfam" id="PF00512">
    <property type="entry name" value="HisKA"/>
    <property type="match status" value="1"/>
</dbReference>
<organism evidence="17 18">
    <name type="scientific">Peribacillus simplex</name>
    <dbReference type="NCBI Taxonomy" id="1478"/>
    <lineage>
        <taxon>Bacteria</taxon>
        <taxon>Bacillati</taxon>
        <taxon>Bacillota</taxon>
        <taxon>Bacilli</taxon>
        <taxon>Bacillales</taxon>
        <taxon>Bacillaceae</taxon>
        <taxon>Peribacillus</taxon>
    </lineage>
</organism>
<keyword evidence="13 14" id="KW-0472">Membrane</keyword>
<dbReference type="PANTHER" id="PTHR45528:SF1">
    <property type="entry name" value="SENSOR HISTIDINE KINASE CPXA"/>
    <property type="match status" value="1"/>
</dbReference>
<comment type="caution">
    <text evidence="17">The sequence shown here is derived from an EMBL/GenBank/DDBJ whole genome shotgun (WGS) entry which is preliminary data.</text>
</comment>
<keyword evidence="18" id="KW-1185">Reference proteome</keyword>
<evidence type="ECO:0000256" key="11">
    <source>
        <dbReference type="ARBA" id="ARBA00022989"/>
    </source>
</evidence>
<evidence type="ECO:0000256" key="14">
    <source>
        <dbReference type="SAM" id="Phobius"/>
    </source>
</evidence>
<evidence type="ECO:0000313" key="17">
    <source>
        <dbReference type="EMBL" id="KWW17448.1"/>
    </source>
</evidence>
<dbReference type="SMART" id="SM00387">
    <property type="entry name" value="HATPase_c"/>
    <property type="match status" value="1"/>
</dbReference>
<evidence type="ECO:0000256" key="7">
    <source>
        <dbReference type="ARBA" id="ARBA00022692"/>
    </source>
</evidence>
<keyword evidence="9" id="KW-0418">Kinase</keyword>
<dbReference type="Gene3D" id="3.30.565.10">
    <property type="entry name" value="Histidine kinase-like ATPase, C-terminal domain"/>
    <property type="match status" value="1"/>
</dbReference>
<evidence type="ECO:0000256" key="8">
    <source>
        <dbReference type="ARBA" id="ARBA00022741"/>
    </source>
</evidence>
<evidence type="ECO:0000256" key="3">
    <source>
        <dbReference type="ARBA" id="ARBA00012438"/>
    </source>
</evidence>
<evidence type="ECO:0000256" key="6">
    <source>
        <dbReference type="ARBA" id="ARBA00022679"/>
    </source>
</evidence>
<evidence type="ECO:0000256" key="13">
    <source>
        <dbReference type="ARBA" id="ARBA00023136"/>
    </source>
</evidence>
<dbReference type="AlphaFoldDB" id="A0A109MX04"/>
<dbReference type="Pfam" id="PF00672">
    <property type="entry name" value="HAMP"/>
    <property type="match status" value="1"/>
</dbReference>
<keyword evidence="12" id="KW-0902">Two-component regulatory system</keyword>
<dbReference type="InterPro" id="IPR003660">
    <property type="entry name" value="HAMP_dom"/>
</dbReference>
<name>A0A109MX04_9BACI</name>
<dbReference type="EC" id="2.7.13.3" evidence="3"/>
<dbReference type="InterPro" id="IPR003594">
    <property type="entry name" value="HATPase_dom"/>
</dbReference>
<dbReference type="SUPFAM" id="SSF158472">
    <property type="entry name" value="HAMP domain-like"/>
    <property type="match status" value="1"/>
</dbReference>
<dbReference type="PROSITE" id="PS50109">
    <property type="entry name" value="HIS_KIN"/>
    <property type="match status" value="1"/>
</dbReference>
<feature type="domain" description="Histidine kinase" evidence="15">
    <location>
        <begin position="258"/>
        <end position="476"/>
    </location>
</feature>
<dbReference type="CDD" id="cd00082">
    <property type="entry name" value="HisKA"/>
    <property type="match status" value="1"/>
</dbReference>
<evidence type="ECO:0000256" key="4">
    <source>
        <dbReference type="ARBA" id="ARBA00022475"/>
    </source>
</evidence>
<dbReference type="PANTHER" id="PTHR45528">
    <property type="entry name" value="SENSOR HISTIDINE KINASE CPXA"/>
    <property type="match status" value="1"/>
</dbReference>
<reference evidence="17 18" key="1">
    <citation type="submission" date="2015-11" db="EMBL/GenBank/DDBJ databases">
        <title>Genome Sequence of Bacillus simplex strain VanAntwerpen2.</title>
        <authorList>
            <person name="Couger M.B."/>
        </authorList>
    </citation>
    <scope>NUCLEOTIDE SEQUENCE [LARGE SCALE GENOMIC DNA]</scope>
    <source>
        <strain evidence="17 18">VanAntwerpen02</strain>
    </source>
</reference>
<dbReference type="Proteomes" id="UP000064189">
    <property type="component" value="Unassembled WGS sequence"/>
</dbReference>
<sequence>MSMKIKKRTTLQRYWTKRYVMTLISGLILLSVFSLWWMEKTALEYRLSLLKYLADETSDRAIKENGQIVVGPVLSEIVEEREKILHLNQQPIIYIVDPDGSIIYTMPQLYIDPDENKLPDVIMKNTELIQKVKISDNKVYVVKSPITFEDKTRGWVVIAQEEGALKEINQDHGLLAIMIGGLLILGTGVIYFLSRQISRPIQDVANAAVEVREGNYDIHFKEEEEIKEEEIYELIKSFKEMTNRLKVMEKLRAELLAGVTHDLKTPVTSISGLIQAVKDDVVTGDQSKEFLDISLKETQRLQGMIEDLLNYNAISAGAFKIRLQKENINIFIQEIAYRWQVTQDDEQSFALDVKVPDDPLYGQIDSLRMQQIVINLLNNARHALDGNGKITIDLYEKDDGQICIEVQDSGRGIPEHEQQYVFEPFYRGENKKLKVRGLGLGLPFSKMLAKAQKGDLILKDSNQQGTTFMIILEKTDQV</sequence>
<dbReference type="Gene3D" id="1.10.287.130">
    <property type="match status" value="1"/>
</dbReference>
<accession>A0A109MX04</accession>
<dbReference type="EMBL" id="LNNH01000028">
    <property type="protein sequence ID" value="KWW17448.1"/>
    <property type="molecule type" value="Genomic_DNA"/>
</dbReference>
<dbReference type="PRINTS" id="PR00344">
    <property type="entry name" value="BCTRLSENSOR"/>
</dbReference>
<dbReference type="GO" id="GO:0005886">
    <property type="term" value="C:plasma membrane"/>
    <property type="evidence" value="ECO:0007669"/>
    <property type="project" value="UniProtKB-SubCell"/>
</dbReference>
<comment type="subcellular location">
    <subcellularLocation>
        <location evidence="2">Cell membrane</location>
        <topology evidence="2">Multi-pass membrane protein</topology>
    </subcellularLocation>
</comment>
<dbReference type="CDD" id="cd00075">
    <property type="entry name" value="HATPase"/>
    <property type="match status" value="1"/>
</dbReference>
<dbReference type="SUPFAM" id="SSF47384">
    <property type="entry name" value="Homodimeric domain of signal transducing histidine kinase"/>
    <property type="match status" value="1"/>
</dbReference>
<evidence type="ECO:0000313" key="18">
    <source>
        <dbReference type="Proteomes" id="UP000064189"/>
    </source>
</evidence>
<protein>
    <recommendedName>
        <fullName evidence="3">histidine kinase</fullName>
        <ecNumber evidence="3">2.7.13.3</ecNumber>
    </recommendedName>
</protein>
<dbReference type="Pfam" id="PF02518">
    <property type="entry name" value="HATPase_c"/>
    <property type="match status" value="1"/>
</dbReference>
<gene>
    <name evidence="17" type="ORF">AS888_22940</name>
</gene>
<dbReference type="InterPro" id="IPR005467">
    <property type="entry name" value="His_kinase_dom"/>
</dbReference>
<dbReference type="GO" id="GO:0005524">
    <property type="term" value="F:ATP binding"/>
    <property type="evidence" value="ECO:0007669"/>
    <property type="project" value="UniProtKB-KW"/>
</dbReference>
<dbReference type="InterPro" id="IPR036890">
    <property type="entry name" value="HATPase_C_sf"/>
</dbReference>
<proteinExistence type="predicted"/>
<keyword evidence="6" id="KW-0808">Transferase</keyword>
<keyword evidence="8" id="KW-0547">Nucleotide-binding</keyword>
<dbReference type="PROSITE" id="PS50885">
    <property type="entry name" value="HAMP"/>
    <property type="match status" value="1"/>
</dbReference>
<evidence type="ECO:0000256" key="5">
    <source>
        <dbReference type="ARBA" id="ARBA00022553"/>
    </source>
</evidence>
<keyword evidence="4" id="KW-1003">Cell membrane</keyword>
<dbReference type="InterPro" id="IPR004358">
    <property type="entry name" value="Sig_transdc_His_kin-like_C"/>
</dbReference>
<evidence type="ECO:0000259" key="16">
    <source>
        <dbReference type="PROSITE" id="PS50885"/>
    </source>
</evidence>
<evidence type="ECO:0000256" key="12">
    <source>
        <dbReference type="ARBA" id="ARBA00023012"/>
    </source>
</evidence>
<dbReference type="InterPro" id="IPR003661">
    <property type="entry name" value="HisK_dim/P_dom"/>
</dbReference>
<dbReference type="InterPro" id="IPR036097">
    <property type="entry name" value="HisK_dim/P_sf"/>
</dbReference>